<dbReference type="AlphaFoldDB" id="A0A317V154"/>
<organism evidence="2 3">
    <name type="scientific">Aspergillus eucalypticola (strain CBS 122712 / IBT 29274)</name>
    <dbReference type="NCBI Taxonomy" id="1448314"/>
    <lineage>
        <taxon>Eukaryota</taxon>
        <taxon>Fungi</taxon>
        <taxon>Dikarya</taxon>
        <taxon>Ascomycota</taxon>
        <taxon>Pezizomycotina</taxon>
        <taxon>Eurotiomycetes</taxon>
        <taxon>Eurotiomycetidae</taxon>
        <taxon>Eurotiales</taxon>
        <taxon>Aspergillaceae</taxon>
        <taxon>Aspergillus</taxon>
        <taxon>Aspergillus subgen. Circumdati</taxon>
    </lineage>
</organism>
<dbReference type="EMBL" id="MSFU01000022">
    <property type="protein sequence ID" value="PWY67399.1"/>
    <property type="molecule type" value="Genomic_DNA"/>
</dbReference>
<feature type="transmembrane region" description="Helical" evidence="1">
    <location>
        <begin position="7"/>
        <end position="29"/>
    </location>
</feature>
<keyword evidence="1" id="KW-0812">Transmembrane</keyword>
<evidence type="ECO:0000313" key="3">
    <source>
        <dbReference type="Proteomes" id="UP000246171"/>
    </source>
</evidence>
<keyword evidence="3" id="KW-1185">Reference proteome</keyword>
<proteinExistence type="predicted"/>
<dbReference type="GeneID" id="37059739"/>
<evidence type="ECO:0000313" key="2">
    <source>
        <dbReference type="EMBL" id="PWY67399.1"/>
    </source>
</evidence>
<comment type="caution">
    <text evidence="2">The sequence shown here is derived from an EMBL/GenBank/DDBJ whole genome shotgun (WGS) entry which is preliminary data.</text>
</comment>
<sequence>MAYGRSYLVLGLAWYWYGTGWCMVLSFMLKMHANDHNVPRVDAGMIKKVINT</sequence>
<name>A0A317V154_ASPEC</name>
<accession>A0A317V154</accession>
<reference evidence="2" key="1">
    <citation type="submission" date="2016-12" db="EMBL/GenBank/DDBJ databases">
        <title>The genomes of Aspergillus section Nigri reveals drivers in fungal speciation.</title>
        <authorList>
            <consortium name="DOE Joint Genome Institute"/>
            <person name="Vesth T.C."/>
            <person name="Nybo J."/>
            <person name="Theobald S."/>
            <person name="Brandl J."/>
            <person name="Frisvad J.C."/>
            <person name="Nielsen K.F."/>
            <person name="Lyhne E.K."/>
            <person name="Kogle M.E."/>
            <person name="Kuo A."/>
            <person name="Riley R."/>
            <person name="Clum A."/>
            <person name="Nolan M."/>
            <person name="Lipzen A."/>
            <person name="Salamov A."/>
            <person name="Henrissat B."/>
            <person name="Wiebenga A."/>
            <person name="De vries R.P."/>
            <person name="Grigoriev I.V."/>
            <person name="Mortensen U.H."/>
            <person name="Andersen M.R."/>
            <person name="Baker S.E."/>
        </authorList>
    </citation>
    <scope>NUCLEOTIDE SEQUENCE</scope>
    <source>
        <strain evidence="2">CBS 122712</strain>
    </source>
</reference>
<dbReference type="Proteomes" id="UP000246171">
    <property type="component" value="Unassembled WGS sequence"/>
</dbReference>
<protein>
    <submittedName>
        <fullName evidence="2">Uncharacterized protein</fullName>
    </submittedName>
</protein>
<keyword evidence="1" id="KW-0472">Membrane</keyword>
<dbReference type="RefSeq" id="XP_025385493.1">
    <property type="nucleotide sequence ID" value="XM_025537777.1"/>
</dbReference>
<gene>
    <name evidence="2" type="ORF">BO83DRAFT_99321</name>
</gene>
<keyword evidence="1" id="KW-1133">Transmembrane helix</keyword>
<dbReference type="VEuPathDB" id="FungiDB:BO83DRAFT_99321"/>
<evidence type="ECO:0000256" key="1">
    <source>
        <dbReference type="SAM" id="Phobius"/>
    </source>
</evidence>